<feature type="non-terminal residue" evidence="1">
    <location>
        <position position="1"/>
    </location>
</feature>
<proteinExistence type="predicted"/>
<comment type="caution">
    <text evidence="1">The sequence shown here is derived from an EMBL/GenBank/DDBJ whole genome shotgun (WGS) entry which is preliminary data.</text>
</comment>
<dbReference type="EMBL" id="BRXZ01002119">
    <property type="protein sequence ID" value="GMH54870.1"/>
    <property type="molecule type" value="Genomic_DNA"/>
</dbReference>
<dbReference type="OrthoDB" id="10573924at2759"/>
<organism evidence="1 2">
    <name type="scientific">Triparma retinervis</name>
    <dbReference type="NCBI Taxonomy" id="2557542"/>
    <lineage>
        <taxon>Eukaryota</taxon>
        <taxon>Sar</taxon>
        <taxon>Stramenopiles</taxon>
        <taxon>Ochrophyta</taxon>
        <taxon>Bolidophyceae</taxon>
        <taxon>Parmales</taxon>
        <taxon>Triparmaceae</taxon>
        <taxon>Triparma</taxon>
    </lineage>
</organism>
<protein>
    <submittedName>
        <fullName evidence="1">Uncharacterized protein</fullName>
    </submittedName>
</protein>
<dbReference type="Proteomes" id="UP001165082">
    <property type="component" value="Unassembled WGS sequence"/>
</dbReference>
<dbReference type="AlphaFoldDB" id="A0A9W6ZQY6"/>
<accession>A0A9W6ZQY6</accession>
<evidence type="ECO:0000313" key="2">
    <source>
        <dbReference type="Proteomes" id="UP001165082"/>
    </source>
</evidence>
<evidence type="ECO:0000313" key="1">
    <source>
        <dbReference type="EMBL" id="GMH54870.1"/>
    </source>
</evidence>
<keyword evidence="2" id="KW-1185">Reference proteome</keyword>
<sequence length="110" mass="12574">GDVEWVRDLVRGTGVGWEKVVEGVKRGWEGRDTKGYKRVGGIGLEEVREIAWRRGVDGIRNITDVWVKGEGKEADWGEAKKELIKWTDRLEEKGGKKEAEEARKVLNDWP</sequence>
<name>A0A9W6ZQY6_9STRA</name>
<reference evidence="1" key="1">
    <citation type="submission" date="2022-07" db="EMBL/GenBank/DDBJ databases">
        <title>Genome analysis of Parmales, a sister group of diatoms, reveals the evolutionary specialization of diatoms from phago-mixotrophs to photoautotrophs.</title>
        <authorList>
            <person name="Ban H."/>
            <person name="Sato S."/>
            <person name="Yoshikawa S."/>
            <person name="Kazumasa Y."/>
            <person name="Nakamura Y."/>
            <person name="Ichinomiya M."/>
            <person name="Saitoh K."/>
            <person name="Sato N."/>
            <person name="Blanc-Mathieu R."/>
            <person name="Endo H."/>
            <person name="Kuwata A."/>
            <person name="Ogata H."/>
        </authorList>
    </citation>
    <scope>NUCLEOTIDE SEQUENCE</scope>
</reference>
<gene>
    <name evidence="1" type="ORF">TrRE_jg5531</name>
</gene>